<dbReference type="Gene3D" id="3.40.140.10">
    <property type="entry name" value="Cytidine Deaminase, domain 2"/>
    <property type="match status" value="1"/>
</dbReference>
<accession>A0A9X3DX55</accession>
<organism evidence="4 5">
    <name type="scientific">Acinetobacter nematophilus</name>
    <dbReference type="NCBI Taxonomy" id="2994642"/>
    <lineage>
        <taxon>Bacteria</taxon>
        <taxon>Pseudomonadati</taxon>
        <taxon>Pseudomonadota</taxon>
        <taxon>Gammaproteobacteria</taxon>
        <taxon>Moraxellales</taxon>
        <taxon>Moraxellaceae</taxon>
        <taxon>Acinetobacter</taxon>
    </lineage>
</organism>
<keyword evidence="1" id="KW-0479">Metal-binding</keyword>
<dbReference type="InterPro" id="IPR016193">
    <property type="entry name" value="Cytidine_deaminase-like"/>
</dbReference>
<dbReference type="PANTHER" id="PTHR11079">
    <property type="entry name" value="CYTOSINE DEAMINASE FAMILY MEMBER"/>
    <property type="match status" value="1"/>
</dbReference>
<dbReference type="InterPro" id="IPR016192">
    <property type="entry name" value="APOBEC/CMP_deaminase_Zn-bd"/>
</dbReference>
<dbReference type="AlphaFoldDB" id="A0A9X3DX55"/>
<evidence type="ECO:0000256" key="1">
    <source>
        <dbReference type="ARBA" id="ARBA00022723"/>
    </source>
</evidence>
<evidence type="ECO:0000256" key="2">
    <source>
        <dbReference type="ARBA" id="ARBA00022833"/>
    </source>
</evidence>
<keyword evidence="5" id="KW-1185">Reference proteome</keyword>
<proteinExistence type="predicted"/>
<dbReference type="PROSITE" id="PS51747">
    <property type="entry name" value="CYT_DCMP_DEAMINASES_2"/>
    <property type="match status" value="1"/>
</dbReference>
<evidence type="ECO:0000259" key="3">
    <source>
        <dbReference type="PROSITE" id="PS51747"/>
    </source>
</evidence>
<dbReference type="EMBL" id="JAPKMY010000012">
    <property type="protein sequence ID" value="MCX5469595.1"/>
    <property type="molecule type" value="Genomic_DNA"/>
</dbReference>
<reference evidence="4" key="1">
    <citation type="submission" date="2022-11" db="EMBL/GenBank/DDBJ databases">
        <title>Biodiversity and phylogenetic relationships of bacteria.</title>
        <authorList>
            <person name="Machado R.A.R."/>
            <person name="Bhat A."/>
            <person name="Loulou A."/>
            <person name="Kallel S."/>
        </authorList>
    </citation>
    <scope>NUCLEOTIDE SEQUENCE</scope>
    <source>
        <strain evidence="4">A-IN1</strain>
    </source>
</reference>
<dbReference type="Proteomes" id="UP001146019">
    <property type="component" value="Unassembled WGS sequence"/>
</dbReference>
<name>A0A9X3DX55_9GAMM</name>
<dbReference type="GO" id="GO:0008270">
    <property type="term" value="F:zinc ion binding"/>
    <property type="evidence" value="ECO:0007669"/>
    <property type="project" value="InterPro"/>
</dbReference>
<dbReference type="GO" id="GO:0006152">
    <property type="term" value="P:purine nucleoside catabolic process"/>
    <property type="evidence" value="ECO:0007669"/>
    <property type="project" value="TreeGrafter"/>
</dbReference>
<protein>
    <submittedName>
        <fullName evidence="4">Nucleoside deaminase</fullName>
    </submittedName>
</protein>
<dbReference type="RefSeq" id="WP_266131559.1">
    <property type="nucleotide sequence ID" value="NZ_JAPKMY010000012.1"/>
</dbReference>
<sequence length="154" mass="17348">MQDIEFLQHAVNLAKENVEKGGRPFGAVIVYQGEVVSTGVNQILAHYDPTSHAELNAVRQACQKLQRLSLKDCVVYASGQPCPMCLAAMRMVGVEKIVYAYSNLDAEPYGLSTEQVAVQLRQPPQQQSGLQFIQLKLDIPFHLYQIWQQKQQFK</sequence>
<dbReference type="GO" id="GO:0047974">
    <property type="term" value="F:guanosine deaminase activity"/>
    <property type="evidence" value="ECO:0007669"/>
    <property type="project" value="TreeGrafter"/>
</dbReference>
<keyword evidence="2" id="KW-0862">Zinc</keyword>
<gene>
    <name evidence="4" type="ORF">OSH00_17915</name>
</gene>
<comment type="caution">
    <text evidence="4">The sequence shown here is derived from an EMBL/GenBank/DDBJ whole genome shotgun (WGS) entry which is preliminary data.</text>
</comment>
<dbReference type="PANTHER" id="PTHR11079:SF161">
    <property type="entry name" value="CMP_DCMP-TYPE DEAMINASE DOMAIN-CONTAINING PROTEIN"/>
    <property type="match status" value="1"/>
</dbReference>
<dbReference type="Pfam" id="PF00383">
    <property type="entry name" value="dCMP_cyt_deam_1"/>
    <property type="match status" value="1"/>
</dbReference>
<dbReference type="SUPFAM" id="SSF53927">
    <property type="entry name" value="Cytidine deaminase-like"/>
    <property type="match status" value="1"/>
</dbReference>
<evidence type="ECO:0000313" key="4">
    <source>
        <dbReference type="EMBL" id="MCX5469595.1"/>
    </source>
</evidence>
<feature type="domain" description="CMP/dCMP-type deaminase" evidence="3">
    <location>
        <begin position="1"/>
        <end position="114"/>
    </location>
</feature>
<dbReference type="InterPro" id="IPR002125">
    <property type="entry name" value="CMP_dCMP_dom"/>
</dbReference>
<evidence type="ECO:0000313" key="5">
    <source>
        <dbReference type="Proteomes" id="UP001146019"/>
    </source>
</evidence>
<dbReference type="PROSITE" id="PS00903">
    <property type="entry name" value="CYT_DCMP_DEAMINASES_1"/>
    <property type="match status" value="1"/>
</dbReference>
<dbReference type="CDD" id="cd01285">
    <property type="entry name" value="nucleoside_deaminase"/>
    <property type="match status" value="1"/>
</dbReference>